<comment type="caution">
    <text evidence="3">The sequence shown here is derived from an EMBL/GenBank/DDBJ whole genome shotgun (WGS) entry which is preliminary data.</text>
</comment>
<organism evidence="3 4">
    <name type="scientific">Reyranella soli</name>
    <dbReference type="NCBI Taxonomy" id="1230389"/>
    <lineage>
        <taxon>Bacteria</taxon>
        <taxon>Pseudomonadati</taxon>
        <taxon>Pseudomonadota</taxon>
        <taxon>Alphaproteobacteria</taxon>
        <taxon>Hyphomicrobiales</taxon>
        <taxon>Reyranellaceae</taxon>
        <taxon>Reyranella</taxon>
    </lineage>
</organism>
<accession>A0A512NIQ2</accession>
<dbReference type="Proteomes" id="UP000321058">
    <property type="component" value="Unassembled WGS sequence"/>
</dbReference>
<dbReference type="PROSITE" id="PS50828">
    <property type="entry name" value="SMR"/>
    <property type="match status" value="1"/>
</dbReference>
<keyword evidence="4" id="KW-1185">Reference proteome</keyword>
<dbReference type="AlphaFoldDB" id="A0A512NIQ2"/>
<sequence>MVKDAHLFAAAMSEVKPLKGRKPASRAKTVIPRPKAEGPSRPHKRSLAGLGMTKEPELSADDQNFDRDTSRALSRGKLVPQASLDLHGMTLAAAERAVAAFLEHATTRDLRVVLIVTGKGLRLEGGRMLGGRIRAEFVGWLNRADNRHRVRAVRAAHPRHGGGGAFYVLLRRRSSASNRSLRATPQR</sequence>
<dbReference type="OrthoDB" id="7165597at2"/>
<dbReference type="PANTHER" id="PTHR35562:SF2">
    <property type="entry name" value="DNA ENDONUCLEASE SMRA-RELATED"/>
    <property type="match status" value="1"/>
</dbReference>
<dbReference type="InterPro" id="IPR036063">
    <property type="entry name" value="Smr_dom_sf"/>
</dbReference>
<protein>
    <submittedName>
        <fullName evidence="3">DNA mismatch repair protein MutS</fullName>
    </submittedName>
</protein>
<proteinExistence type="predicted"/>
<gene>
    <name evidence="3" type="ORF">RSO01_59940</name>
</gene>
<feature type="region of interest" description="Disordered" evidence="1">
    <location>
        <begin position="18"/>
        <end position="64"/>
    </location>
</feature>
<evidence type="ECO:0000313" key="4">
    <source>
        <dbReference type="Proteomes" id="UP000321058"/>
    </source>
</evidence>
<dbReference type="PANTHER" id="PTHR35562">
    <property type="entry name" value="DNA ENDONUCLEASE SMRA-RELATED"/>
    <property type="match status" value="1"/>
</dbReference>
<dbReference type="SMART" id="SM00463">
    <property type="entry name" value="SMR"/>
    <property type="match status" value="1"/>
</dbReference>
<dbReference type="Gene3D" id="3.30.1370.110">
    <property type="match status" value="1"/>
</dbReference>
<name>A0A512NIQ2_9HYPH</name>
<dbReference type="SUPFAM" id="SSF160443">
    <property type="entry name" value="SMR domain-like"/>
    <property type="match status" value="1"/>
</dbReference>
<reference evidence="3 4" key="1">
    <citation type="submission" date="2019-07" db="EMBL/GenBank/DDBJ databases">
        <title>Whole genome shotgun sequence of Reyranella soli NBRC 108950.</title>
        <authorList>
            <person name="Hosoyama A."/>
            <person name="Uohara A."/>
            <person name="Ohji S."/>
            <person name="Ichikawa N."/>
        </authorList>
    </citation>
    <scope>NUCLEOTIDE SEQUENCE [LARGE SCALE GENOMIC DNA]</scope>
    <source>
        <strain evidence="3 4">NBRC 108950</strain>
    </source>
</reference>
<evidence type="ECO:0000256" key="1">
    <source>
        <dbReference type="SAM" id="MobiDB-lite"/>
    </source>
</evidence>
<feature type="domain" description="Smr" evidence="2">
    <location>
        <begin position="84"/>
        <end position="171"/>
    </location>
</feature>
<evidence type="ECO:0000313" key="3">
    <source>
        <dbReference type="EMBL" id="GEP58828.1"/>
    </source>
</evidence>
<dbReference type="InterPro" id="IPR002625">
    <property type="entry name" value="Smr_dom"/>
</dbReference>
<evidence type="ECO:0000259" key="2">
    <source>
        <dbReference type="PROSITE" id="PS50828"/>
    </source>
</evidence>
<dbReference type="EMBL" id="BKAJ01000111">
    <property type="protein sequence ID" value="GEP58828.1"/>
    <property type="molecule type" value="Genomic_DNA"/>
</dbReference>
<dbReference type="Pfam" id="PF01713">
    <property type="entry name" value="Smr"/>
    <property type="match status" value="1"/>
</dbReference>